<evidence type="ECO:0000313" key="1">
    <source>
        <dbReference type="EMBL" id="MBA9021375.1"/>
    </source>
</evidence>
<proteinExistence type="predicted"/>
<dbReference type="RefSeq" id="WP_182574635.1">
    <property type="nucleotide sequence ID" value="NZ_JACJHY010000015.1"/>
</dbReference>
<sequence>MDQILDGLIPANEIIWGRPTTTTAGAVSILKIRTCICSKSSRVPMAAAAGILDCGAGQNAYGELASLSLAWFSVKRAVYIILALVLWRIDDQGH</sequence>
<dbReference type="Proteomes" id="UP000587524">
    <property type="component" value="Unassembled WGS sequence"/>
</dbReference>
<name>A0ABR6C9W2_9HYPH</name>
<keyword evidence="2" id="KW-1185">Reference proteome</keyword>
<gene>
    <name evidence="1" type="ORF">HNQ97_003381</name>
</gene>
<accession>A0ABR6C9W2</accession>
<reference evidence="1 2" key="1">
    <citation type="submission" date="2020-08" db="EMBL/GenBank/DDBJ databases">
        <title>Genomic Encyclopedia of Type Strains, Phase IV (KMG-IV): sequencing the most valuable type-strain genomes for metagenomic binning, comparative biology and taxonomic classification.</title>
        <authorList>
            <person name="Goeker M."/>
        </authorList>
    </citation>
    <scope>NUCLEOTIDE SEQUENCE [LARGE SCALE GENOMIC DNA]</scope>
    <source>
        <strain evidence="1 2">DSM 17455</strain>
    </source>
</reference>
<evidence type="ECO:0000313" key="2">
    <source>
        <dbReference type="Proteomes" id="UP000587524"/>
    </source>
</evidence>
<organism evidence="1 2">
    <name type="scientific">Aminobacter ciceronei</name>
    <dbReference type="NCBI Taxonomy" id="150723"/>
    <lineage>
        <taxon>Bacteria</taxon>
        <taxon>Pseudomonadati</taxon>
        <taxon>Pseudomonadota</taxon>
        <taxon>Alphaproteobacteria</taxon>
        <taxon>Hyphomicrobiales</taxon>
        <taxon>Phyllobacteriaceae</taxon>
        <taxon>Aminobacter</taxon>
    </lineage>
</organism>
<comment type="caution">
    <text evidence="1">The sequence shown here is derived from an EMBL/GenBank/DDBJ whole genome shotgun (WGS) entry which is preliminary data.</text>
</comment>
<protein>
    <submittedName>
        <fullName evidence="1">Uncharacterized protein</fullName>
    </submittedName>
</protein>
<dbReference type="EMBL" id="JACJHZ010000015">
    <property type="protein sequence ID" value="MBA9021375.1"/>
    <property type="molecule type" value="Genomic_DNA"/>
</dbReference>